<organism evidence="1 2">
    <name type="scientific">Ilyodon furcidens</name>
    <name type="common">goldbreast splitfin</name>
    <dbReference type="NCBI Taxonomy" id="33524"/>
    <lineage>
        <taxon>Eukaryota</taxon>
        <taxon>Metazoa</taxon>
        <taxon>Chordata</taxon>
        <taxon>Craniata</taxon>
        <taxon>Vertebrata</taxon>
        <taxon>Euteleostomi</taxon>
        <taxon>Actinopterygii</taxon>
        <taxon>Neopterygii</taxon>
        <taxon>Teleostei</taxon>
        <taxon>Neoteleostei</taxon>
        <taxon>Acanthomorphata</taxon>
        <taxon>Ovalentaria</taxon>
        <taxon>Atherinomorphae</taxon>
        <taxon>Cyprinodontiformes</taxon>
        <taxon>Goodeidae</taxon>
        <taxon>Ilyodon</taxon>
    </lineage>
</organism>
<name>A0ABV0SR96_9TELE</name>
<protein>
    <submittedName>
        <fullName evidence="1">Uncharacterized protein</fullName>
    </submittedName>
</protein>
<accession>A0ABV0SR96</accession>
<gene>
    <name evidence="1" type="ORF">ILYODFUR_033443</name>
</gene>
<dbReference type="Proteomes" id="UP001482620">
    <property type="component" value="Unassembled WGS sequence"/>
</dbReference>
<dbReference type="EMBL" id="JAHRIQ010005692">
    <property type="protein sequence ID" value="MEQ2223110.1"/>
    <property type="molecule type" value="Genomic_DNA"/>
</dbReference>
<evidence type="ECO:0000313" key="2">
    <source>
        <dbReference type="Proteomes" id="UP001482620"/>
    </source>
</evidence>
<evidence type="ECO:0000313" key="1">
    <source>
        <dbReference type="EMBL" id="MEQ2223110.1"/>
    </source>
</evidence>
<proteinExistence type="predicted"/>
<sequence length="169" mass="19168">MYSQKIRILHKSNQKRILIRKYKPAWKYVHMQYNITSQYLIRAPFALEGFREAQVALLEAFSSFELLDFVFLFFLLTISHSFSEVQIRPVCQPVQSNLIMVIKPGIGTFGSVGSCQILLENESGISIKLANRCMVFYSFLVGGCVDFGLQKTQRTNTSRSHADCGNTAA</sequence>
<reference evidence="1 2" key="1">
    <citation type="submission" date="2021-06" db="EMBL/GenBank/DDBJ databases">
        <authorList>
            <person name="Palmer J.M."/>
        </authorList>
    </citation>
    <scope>NUCLEOTIDE SEQUENCE [LARGE SCALE GENOMIC DNA]</scope>
    <source>
        <strain evidence="2">if_2019</strain>
        <tissue evidence="1">Muscle</tissue>
    </source>
</reference>
<comment type="caution">
    <text evidence="1">The sequence shown here is derived from an EMBL/GenBank/DDBJ whole genome shotgun (WGS) entry which is preliminary data.</text>
</comment>
<keyword evidence="2" id="KW-1185">Reference proteome</keyword>